<name>A0A9X0UJW5_VIBME</name>
<evidence type="ECO:0000313" key="1">
    <source>
        <dbReference type="EMBL" id="MBC5853310.1"/>
    </source>
</evidence>
<reference evidence="1" key="1">
    <citation type="submission" date="2020-08" db="EMBL/GenBank/DDBJ databases">
        <title>Genome Sequencing and Pan-Genome Analysis of Migratory bird Vibrio Strains, Inner Mongolia.</title>
        <authorList>
            <person name="Zheng L."/>
        </authorList>
    </citation>
    <scope>NUCLEOTIDE SEQUENCE</scope>
    <source>
        <strain evidence="1">M13F</strain>
    </source>
</reference>
<dbReference type="Proteomes" id="UP000615796">
    <property type="component" value="Unassembled WGS sequence"/>
</dbReference>
<protein>
    <submittedName>
        <fullName evidence="1">Uncharacterized protein</fullName>
    </submittedName>
</protein>
<dbReference type="AlphaFoldDB" id="A0A9X0UJW5"/>
<gene>
    <name evidence="1" type="ORF">H8Q88_20740</name>
</gene>
<accession>A0A9X0UJW5</accession>
<keyword evidence="2" id="KW-1185">Reference proteome</keyword>
<comment type="caution">
    <text evidence="1">The sequence shown here is derived from an EMBL/GenBank/DDBJ whole genome shotgun (WGS) entry which is preliminary data.</text>
</comment>
<sequence>MSHMFDIAELRQKIFIVQNVIQASETFVKKHCIGVKEFEELYDRSSYLVMVKSLVSSSLVEISIKLRSLDDSMKRNYQGYSLDHSPKKFVVKIDGDENISFRESCNKIIHADGFYLDMQYSCRFHKDLHWWNGFIRVQGVKYLNQNNEKKWDYLISLNCWCNEALRFINKIESKVIEIQINAHDVAYFS</sequence>
<dbReference type="RefSeq" id="WP_187027431.1">
    <property type="nucleotide sequence ID" value="NZ_JACRUP010000034.1"/>
</dbReference>
<organism evidence="1 2">
    <name type="scientific">Vibrio metschnikovii</name>
    <dbReference type="NCBI Taxonomy" id="28172"/>
    <lineage>
        <taxon>Bacteria</taxon>
        <taxon>Pseudomonadati</taxon>
        <taxon>Pseudomonadota</taxon>
        <taxon>Gammaproteobacteria</taxon>
        <taxon>Vibrionales</taxon>
        <taxon>Vibrionaceae</taxon>
        <taxon>Vibrio</taxon>
    </lineage>
</organism>
<proteinExistence type="predicted"/>
<dbReference type="EMBL" id="JACRUP010000034">
    <property type="protein sequence ID" value="MBC5853310.1"/>
    <property type="molecule type" value="Genomic_DNA"/>
</dbReference>
<evidence type="ECO:0000313" key="2">
    <source>
        <dbReference type="Proteomes" id="UP000615796"/>
    </source>
</evidence>